<proteinExistence type="predicted"/>
<sequence>MIIKLKDGTTVFLDQDRIEAVQKMAFRRYHNTISRNYRDGLKVRSETLASWVMGRPAGEGMVWCHINEQPLDFTAANLEARKRGKHLTSKVRAKMAHKISEAMSGKSNPAARGKKYIGVMVKGARFGAQIVEAKQPGQKRGKLTFLGMAATEEEAAKLYDAARIARGLSPVNFTEGAA</sequence>
<evidence type="ECO:0000313" key="2">
    <source>
        <dbReference type="Proteomes" id="UP000316092"/>
    </source>
</evidence>
<dbReference type="RefSeq" id="WP_143722305.1">
    <property type="nucleotide sequence ID" value="NZ_VKDB01000063.1"/>
</dbReference>
<evidence type="ECO:0008006" key="3">
    <source>
        <dbReference type="Google" id="ProtNLM"/>
    </source>
</evidence>
<dbReference type="Proteomes" id="UP000316092">
    <property type="component" value="Unassembled WGS sequence"/>
</dbReference>
<gene>
    <name evidence="1" type="ORF">FNU79_18725</name>
</gene>
<dbReference type="EMBL" id="VKDB01000063">
    <property type="protein sequence ID" value="TSA78775.1"/>
    <property type="molecule type" value="Genomic_DNA"/>
</dbReference>
<comment type="caution">
    <text evidence="1">The sequence shown here is derived from an EMBL/GenBank/DDBJ whole genome shotgun (WGS) entry which is preliminary data.</text>
</comment>
<accession>A0A553UEY9</accession>
<dbReference type="AlphaFoldDB" id="A0A553UEY9"/>
<name>A0A553UEY9_9DEIO</name>
<protein>
    <recommendedName>
        <fullName evidence="3">AP2/ERF domain-containing protein</fullName>
    </recommendedName>
</protein>
<keyword evidence="2" id="KW-1185">Reference proteome</keyword>
<reference evidence="1 2" key="1">
    <citation type="submission" date="2019-07" db="EMBL/GenBank/DDBJ databases">
        <title>Deinococcus detaillus sp. nov., isolated from humus soil in Antarctica.</title>
        <authorList>
            <person name="Zhang K."/>
        </authorList>
    </citation>
    <scope>NUCLEOTIDE SEQUENCE [LARGE SCALE GENOMIC DNA]</scope>
    <source>
        <strain evidence="1 2">H1</strain>
    </source>
</reference>
<organism evidence="1 2">
    <name type="scientific">Deinococcus detaillensis</name>
    <dbReference type="NCBI Taxonomy" id="2592048"/>
    <lineage>
        <taxon>Bacteria</taxon>
        <taxon>Thermotogati</taxon>
        <taxon>Deinococcota</taxon>
        <taxon>Deinococci</taxon>
        <taxon>Deinococcales</taxon>
        <taxon>Deinococcaceae</taxon>
        <taxon>Deinococcus</taxon>
    </lineage>
</organism>
<evidence type="ECO:0000313" key="1">
    <source>
        <dbReference type="EMBL" id="TSA78775.1"/>
    </source>
</evidence>